<evidence type="ECO:0000313" key="2">
    <source>
        <dbReference type="Proteomes" id="UP000005050"/>
    </source>
</evidence>
<reference evidence="1 2" key="1">
    <citation type="journal article" date="2012" name="Mol. Microbiol.">
        <title>The genetic and structural basis of two distinct terminal side branch residues in stewartan and amylovoran exopolysaccharides and their potential role in host adaptation.</title>
        <authorList>
            <person name="Wang X."/>
            <person name="Yang F."/>
            <person name="von Bodman S.B."/>
        </authorList>
    </citation>
    <scope>NUCLEOTIDE SEQUENCE [LARGE SCALE GENOMIC DNA]</scope>
    <source>
        <strain evidence="1 2">DC283</strain>
    </source>
</reference>
<sequence>MAELGITGQASDVVASFSEAGKRLSGMLREHVVVRKQIVF</sequence>
<evidence type="ECO:0000313" key="1">
    <source>
        <dbReference type="EMBL" id="EHU00925.1"/>
    </source>
</evidence>
<dbReference type="Proteomes" id="UP000005050">
    <property type="component" value="Unassembled WGS sequence"/>
</dbReference>
<gene>
    <name evidence="1" type="ORF">CKS_3524</name>
</gene>
<accession>H3RCK2</accession>
<protein>
    <submittedName>
        <fullName evidence="1">Uncharacterized protein</fullName>
    </submittedName>
</protein>
<name>H3RCK2_PANSE</name>
<comment type="caution">
    <text evidence="1">The sequence shown here is derived from an EMBL/GenBank/DDBJ whole genome shotgun (WGS) entry which is preliminary data.</text>
</comment>
<dbReference type="AlphaFoldDB" id="H3RCK2"/>
<organism evidence="1 2">
    <name type="scientific">Pantoea stewartii subsp. stewartii DC283</name>
    <dbReference type="NCBI Taxonomy" id="660596"/>
    <lineage>
        <taxon>Bacteria</taxon>
        <taxon>Pseudomonadati</taxon>
        <taxon>Pseudomonadota</taxon>
        <taxon>Gammaproteobacteria</taxon>
        <taxon>Enterobacterales</taxon>
        <taxon>Erwiniaceae</taxon>
        <taxon>Pantoea</taxon>
    </lineage>
</organism>
<dbReference type="EMBL" id="AHIE01000011">
    <property type="protein sequence ID" value="EHU00925.1"/>
    <property type="molecule type" value="Genomic_DNA"/>
</dbReference>
<proteinExistence type="predicted"/>